<proteinExistence type="predicted"/>
<dbReference type="Gene3D" id="1.25.40.10">
    <property type="entry name" value="Tetratricopeptide repeat domain"/>
    <property type="match status" value="2"/>
</dbReference>
<keyword evidence="7" id="KW-1185">Reference proteome</keyword>
<dbReference type="GO" id="GO:0043531">
    <property type="term" value="F:ADP binding"/>
    <property type="evidence" value="ECO:0007669"/>
    <property type="project" value="InterPro"/>
</dbReference>
<gene>
    <name evidence="6" type="ORF">GQX73_g6532</name>
</gene>
<evidence type="ECO:0000259" key="5">
    <source>
        <dbReference type="Pfam" id="PF25000"/>
    </source>
</evidence>
<dbReference type="PANTHER" id="PTHR35205:SF1">
    <property type="entry name" value="ZU5 DOMAIN-CONTAINING PROTEIN"/>
    <property type="match status" value="1"/>
</dbReference>
<evidence type="ECO:0000256" key="3">
    <source>
        <dbReference type="SAM" id="Phobius"/>
    </source>
</evidence>
<reference evidence="6 7" key="1">
    <citation type="submission" date="2019-12" db="EMBL/GenBank/DDBJ databases">
        <title>Draft genome sequence of the ascomycete Xylaria multiplex DSM 110363.</title>
        <authorList>
            <person name="Buettner E."/>
            <person name="Kellner H."/>
        </authorList>
    </citation>
    <scope>NUCLEOTIDE SEQUENCE [LARGE SCALE GENOMIC DNA]</scope>
    <source>
        <strain evidence="6 7">DSM 110363</strain>
    </source>
</reference>
<dbReference type="AlphaFoldDB" id="A0A7C8MQL0"/>
<feature type="repeat" description="TPR" evidence="1">
    <location>
        <begin position="813"/>
        <end position="846"/>
    </location>
</feature>
<feature type="region of interest" description="Disordered" evidence="2">
    <location>
        <begin position="1"/>
        <end position="50"/>
    </location>
</feature>
<dbReference type="InParanoid" id="A0A7C8MQL0"/>
<dbReference type="SUPFAM" id="SSF52540">
    <property type="entry name" value="P-loop containing nucleoside triphosphate hydrolases"/>
    <property type="match status" value="1"/>
</dbReference>
<dbReference type="InterPro" id="IPR002182">
    <property type="entry name" value="NB-ARC"/>
</dbReference>
<keyword evidence="3" id="KW-1133">Transmembrane helix</keyword>
<dbReference type="EMBL" id="WUBL01000075">
    <property type="protein sequence ID" value="KAF2967051.1"/>
    <property type="molecule type" value="Genomic_DNA"/>
</dbReference>
<dbReference type="InterPro" id="IPR011990">
    <property type="entry name" value="TPR-like_helical_dom_sf"/>
</dbReference>
<dbReference type="Pfam" id="PF13181">
    <property type="entry name" value="TPR_8"/>
    <property type="match status" value="1"/>
</dbReference>
<accession>A0A7C8MQL0</accession>
<dbReference type="SMART" id="SM00028">
    <property type="entry name" value="TPR"/>
    <property type="match status" value="3"/>
</dbReference>
<dbReference type="SUPFAM" id="SSF48452">
    <property type="entry name" value="TPR-like"/>
    <property type="match status" value="1"/>
</dbReference>
<feature type="domain" description="DUF7779" evidence="5">
    <location>
        <begin position="585"/>
        <end position="661"/>
    </location>
</feature>
<name>A0A7C8MQL0_9PEZI</name>
<dbReference type="InterPro" id="IPR019734">
    <property type="entry name" value="TPR_rpt"/>
</dbReference>
<feature type="transmembrane region" description="Helical" evidence="3">
    <location>
        <begin position="1237"/>
        <end position="1269"/>
    </location>
</feature>
<evidence type="ECO:0000256" key="2">
    <source>
        <dbReference type="SAM" id="MobiDB-lite"/>
    </source>
</evidence>
<feature type="compositionally biased region" description="Basic and acidic residues" evidence="2">
    <location>
        <begin position="1"/>
        <end position="12"/>
    </location>
</feature>
<sequence length="1271" mass="143156">MATAETREEFEGRLPSGGGSSVSSLKPSRTSTSSTEFPKGGGDGRASADDNLSSAYANRWARALERCEKTLNKADYETVVRYDSPEKLIEGLDELQRENAARTGAKQTLLSRLVDQIRPAQRSIQELLAIFIAAMMPNAVTSSLAFGLLYLCVKVSRKTYSLVEARPVTEKILTLAKKLCRDGTNASRSLEGMIAKIKRRLSLMARYSNSISSDENDEICLTFIDVFEDLILLWSHFVKYTRDHPPQTNLFQKDQSDLEKMFQETLYRIDDSINYLGRLRELGVNALESHLQRTDLESRASAASASFPISLLPEERTEYFVGHADLLATMHRYFKDADNEKDPLRIFSLCGIGGVGKTEIAIRYAKVHSNEFDAIFWVGSESKGHLQQGFTKIALALGLPDVKVDGDPDHHLTLVHQWLRETNKCWLLILDNMEKYVQIQRFLPFGCQGSVIVTSRYTAQAKLCRRRLHIVEPLSLSDSETLFLKLLHELPSVAENGQEITDIISTMSGEEKTALQFLLTQLGGLVLGIQQIVALIKHQQLEDDISKFAGKYRRRPHNIYANSSAIAGHTLATLWEMSFSETRKKKDSFILLGIISCLQPDEIPEAIFRPDNPSIMEGDLSFCASEDDLDDAIEALRELALIDRRRDKLSVHRLVQTAFLFQTDLSQEERQRIFNSASSLVDHAFPAKKKGHHMYNEWTACQTYIHHAISLATLYAWLQRVGHAVVAPQTFQHLMPACVWHLYECDSEREALDMVDIAIGSSSDRDSLDYAQLLNSAMINYFKLNEIENARRVLEESRAIREKLLAPDSEELAATYGNFGSIEFAEGHLDAALDYYRRAQKIRTGRPGVEAMLGLVHLCIGRVLFAKGDVEGALREYKICEELYAPFGQEHYLQVRINFTWGGTELARGNYETARERLTHALRISLKQTPSDMKLAATYFKLGCIEMELERYHEAMDALSKGLKIARLHGEDGSGEAARILRKQALVLERSPGSPEVLALADMQDSEHLRGEAEAILRKLRQGKGLDDDDEDRLASITASNVFFSNLILVGKVKLEWVDSSVQHLDFDERTRVLKLFRHPAYCALISLSTPESTDFLNCLISQEKDTDSGLSHDPDDLAADRPFDNFCREILITFGIIFGQDRKSRGMARSCLRQTWPKDVASDRILQSMCGKGSKGWQHHPLFDYLASPPLRANYSVDVSFPILGPKLLHINGFMDSQSPNDFRTLFYDRRDHLRYWSFICLLGFGIASIGLGVLQVLLAIAQVVLAVRG</sequence>
<organism evidence="6 7">
    <name type="scientific">Xylaria multiplex</name>
    <dbReference type="NCBI Taxonomy" id="323545"/>
    <lineage>
        <taxon>Eukaryota</taxon>
        <taxon>Fungi</taxon>
        <taxon>Dikarya</taxon>
        <taxon>Ascomycota</taxon>
        <taxon>Pezizomycotina</taxon>
        <taxon>Sordariomycetes</taxon>
        <taxon>Xylariomycetidae</taxon>
        <taxon>Xylariales</taxon>
        <taxon>Xylariaceae</taxon>
        <taxon>Xylaria</taxon>
    </lineage>
</organism>
<dbReference type="Gene3D" id="3.40.50.300">
    <property type="entry name" value="P-loop containing nucleotide triphosphate hydrolases"/>
    <property type="match status" value="1"/>
</dbReference>
<evidence type="ECO:0000313" key="7">
    <source>
        <dbReference type="Proteomes" id="UP000481858"/>
    </source>
</evidence>
<feature type="compositionally biased region" description="Low complexity" evidence="2">
    <location>
        <begin position="21"/>
        <end position="35"/>
    </location>
</feature>
<dbReference type="Pfam" id="PF00931">
    <property type="entry name" value="NB-ARC"/>
    <property type="match status" value="1"/>
</dbReference>
<keyword evidence="3" id="KW-0812">Transmembrane</keyword>
<dbReference type="InterPro" id="IPR056681">
    <property type="entry name" value="DUF7779"/>
</dbReference>
<dbReference type="InterPro" id="IPR027417">
    <property type="entry name" value="P-loop_NTPase"/>
</dbReference>
<dbReference type="OrthoDB" id="6161812at2759"/>
<dbReference type="Proteomes" id="UP000481858">
    <property type="component" value="Unassembled WGS sequence"/>
</dbReference>
<protein>
    <submittedName>
        <fullName evidence="6">Uncharacterized protein</fullName>
    </submittedName>
</protein>
<evidence type="ECO:0000256" key="1">
    <source>
        <dbReference type="PROSITE-ProRule" id="PRU00339"/>
    </source>
</evidence>
<evidence type="ECO:0000313" key="6">
    <source>
        <dbReference type="EMBL" id="KAF2967051.1"/>
    </source>
</evidence>
<dbReference type="Pfam" id="PF25000">
    <property type="entry name" value="DUF7779"/>
    <property type="match status" value="1"/>
</dbReference>
<evidence type="ECO:0000259" key="4">
    <source>
        <dbReference type="Pfam" id="PF00931"/>
    </source>
</evidence>
<dbReference type="PANTHER" id="PTHR35205">
    <property type="entry name" value="NB-ARC AND TPR DOMAIN PROTEIN"/>
    <property type="match status" value="1"/>
</dbReference>
<dbReference type="Pfam" id="PF13424">
    <property type="entry name" value="TPR_12"/>
    <property type="match status" value="1"/>
</dbReference>
<keyword evidence="3" id="KW-0472">Membrane</keyword>
<feature type="transmembrane region" description="Helical" evidence="3">
    <location>
        <begin position="127"/>
        <end position="151"/>
    </location>
</feature>
<feature type="domain" description="NB-ARC" evidence="4">
    <location>
        <begin position="340"/>
        <end position="478"/>
    </location>
</feature>
<comment type="caution">
    <text evidence="6">The sequence shown here is derived from an EMBL/GenBank/DDBJ whole genome shotgun (WGS) entry which is preliminary data.</text>
</comment>
<dbReference type="PROSITE" id="PS50005">
    <property type="entry name" value="TPR"/>
    <property type="match status" value="2"/>
</dbReference>
<feature type="repeat" description="TPR" evidence="1">
    <location>
        <begin position="936"/>
        <end position="969"/>
    </location>
</feature>
<keyword evidence="1" id="KW-0802">TPR repeat</keyword>